<keyword evidence="2" id="KW-1185">Reference proteome</keyword>
<evidence type="ECO:0000313" key="1">
    <source>
        <dbReference type="EMBL" id="MCY9764631.1"/>
    </source>
</evidence>
<dbReference type="EMBL" id="JAMDNP010000095">
    <property type="protein sequence ID" value="MCY9764631.1"/>
    <property type="molecule type" value="Genomic_DNA"/>
</dbReference>
<dbReference type="RefSeq" id="WP_005545918.1">
    <property type="nucleotide sequence ID" value="NZ_JAKOBS010000018.1"/>
</dbReference>
<dbReference type="GeneID" id="94489151"/>
<comment type="caution">
    <text evidence="1">The sequence shown here is derived from an EMBL/GenBank/DDBJ whole genome shotgun (WGS) entry which is preliminary data.</text>
</comment>
<sequence>MKEIKIKLNPEQRFLIESQNDCAILLADEIEISPSHSQVILSGAWVDYDPEKVEFKPGKRHKMLLDVKESDVWPEDDE</sequence>
<dbReference type="Proteomes" id="UP001527181">
    <property type="component" value="Unassembled WGS sequence"/>
</dbReference>
<reference evidence="1 2" key="1">
    <citation type="submission" date="2022-05" db="EMBL/GenBank/DDBJ databases">
        <title>Genome Sequencing of Bee-Associated Microbes.</title>
        <authorList>
            <person name="Dunlap C."/>
        </authorList>
    </citation>
    <scope>NUCLEOTIDE SEQUENCE [LARGE SCALE GENOMIC DNA]</scope>
    <source>
        <strain evidence="1 2">NRRL B-04010</strain>
    </source>
</reference>
<proteinExistence type="predicted"/>
<organism evidence="1 2">
    <name type="scientific">Paenibacillus alvei</name>
    <name type="common">Bacillus alvei</name>
    <dbReference type="NCBI Taxonomy" id="44250"/>
    <lineage>
        <taxon>Bacteria</taxon>
        <taxon>Bacillati</taxon>
        <taxon>Bacillota</taxon>
        <taxon>Bacilli</taxon>
        <taxon>Bacillales</taxon>
        <taxon>Paenibacillaceae</taxon>
        <taxon>Paenibacillus</taxon>
    </lineage>
</organism>
<protein>
    <submittedName>
        <fullName evidence="1">Uncharacterized protein</fullName>
    </submittedName>
</protein>
<name>A0ABT4H7M6_PAEAL</name>
<gene>
    <name evidence="1" type="ORF">M5X12_29480</name>
</gene>
<evidence type="ECO:0000313" key="2">
    <source>
        <dbReference type="Proteomes" id="UP001527181"/>
    </source>
</evidence>
<accession>A0ABT4H7M6</accession>